<reference evidence="1" key="1">
    <citation type="submission" date="2015-07" db="EMBL/GenBank/DDBJ databases">
        <title>MeaNS - Measles Nucleotide Surveillance Program.</title>
        <authorList>
            <person name="Tran T."/>
            <person name="Druce J."/>
        </authorList>
    </citation>
    <scope>NUCLEOTIDE SEQUENCE</scope>
    <source>
        <strain evidence="1">UCB-OBI-ISO-001</strain>
        <tissue evidence="1">Gonad</tissue>
    </source>
</reference>
<name>A0A0L8FIM4_OCTBM</name>
<proteinExistence type="predicted"/>
<organism evidence="1">
    <name type="scientific">Octopus bimaculoides</name>
    <name type="common">California two-spotted octopus</name>
    <dbReference type="NCBI Taxonomy" id="37653"/>
    <lineage>
        <taxon>Eukaryota</taxon>
        <taxon>Metazoa</taxon>
        <taxon>Spiralia</taxon>
        <taxon>Lophotrochozoa</taxon>
        <taxon>Mollusca</taxon>
        <taxon>Cephalopoda</taxon>
        <taxon>Coleoidea</taxon>
        <taxon>Octopodiformes</taxon>
        <taxon>Octopoda</taxon>
        <taxon>Incirrata</taxon>
        <taxon>Octopodidae</taxon>
        <taxon>Octopus</taxon>
    </lineage>
</organism>
<gene>
    <name evidence="1" type="ORF">OCBIM_22019783mg</name>
</gene>
<accession>A0A0L8FIM4</accession>
<evidence type="ECO:0000313" key="1">
    <source>
        <dbReference type="EMBL" id="KOF63256.1"/>
    </source>
</evidence>
<sequence length="108" mass="12333">MWLVSKLLTTQPLLHLNPLTQNITLKPNTKYFMQQLTSDLSLRGRGFLGIIAENMPITSTPVSRISTGKKHVSYNHRTIFFPTSYKQDTRTQKLFSLSKKLHSNNGSQ</sequence>
<dbReference type="AlphaFoldDB" id="A0A0L8FIM4"/>
<dbReference type="EMBL" id="KQ431304">
    <property type="protein sequence ID" value="KOF63256.1"/>
    <property type="molecule type" value="Genomic_DNA"/>
</dbReference>
<protein>
    <submittedName>
        <fullName evidence="1">Uncharacterized protein</fullName>
    </submittedName>
</protein>